<dbReference type="Pfam" id="PF18565">
    <property type="entry name" value="Glyco_hydro2_C5"/>
    <property type="match status" value="1"/>
</dbReference>
<feature type="domain" description="Glycoside hydrolase family 2" evidence="9">
    <location>
        <begin position="708"/>
        <end position="808"/>
    </location>
</feature>
<evidence type="ECO:0000259" key="5">
    <source>
        <dbReference type="Pfam" id="PF00703"/>
    </source>
</evidence>
<evidence type="ECO:0000256" key="4">
    <source>
        <dbReference type="SAM" id="SignalP"/>
    </source>
</evidence>
<dbReference type="InterPro" id="IPR006101">
    <property type="entry name" value="Glyco_hydro_2"/>
</dbReference>
<evidence type="ECO:0000256" key="1">
    <source>
        <dbReference type="ARBA" id="ARBA00007401"/>
    </source>
</evidence>
<proteinExistence type="inferred from homology"/>
<feature type="domain" description="Glycosyl hydrolases family 2 sugar binding" evidence="7">
    <location>
        <begin position="86"/>
        <end position="179"/>
    </location>
</feature>
<dbReference type="EMBL" id="QOVK01000009">
    <property type="protein sequence ID" value="RXG20983.1"/>
    <property type="molecule type" value="Genomic_DNA"/>
</dbReference>
<feature type="domain" description="DUF4982" evidence="8">
    <location>
        <begin position="630"/>
        <end position="694"/>
    </location>
</feature>
<evidence type="ECO:0000256" key="3">
    <source>
        <dbReference type="ARBA" id="ARBA00023295"/>
    </source>
</evidence>
<dbReference type="SUPFAM" id="SSF49303">
    <property type="entry name" value="beta-Galactosidase/glucuronidase domain"/>
    <property type="match status" value="1"/>
</dbReference>
<dbReference type="GO" id="GO:0005975">
    <property type="term" value="P:carbohydrate metabolic process"/>
    <property type="evidence" value="ECO:0007669"/>
    <property type="project" value="InterPro"/>
</dbReference>
<dbReference type="Gene3D" id="2.60.40.10">
    <property type="entry name" value="Immunoglobulins"/>
    <property type="match status" value="3"/>
</dbReference>
<dbReference type="InterPro" id="IPR023232">
    <property type="entry name" value="Glyco_hydro_2_AS"/>
</dbReference>
<keyword evidence="4" id="KW-0732">Signal</keyword>
<dbReference type="PANTHER" id="PTHR42732">
    <property type="entry name" value="BETA-GALACTOSIDASE"/>
    <property type="match status" value="1"/>
</dbReference>
<dbReference type="InterPro" id="IPR006104">
    <property type="entry name" value="Glyco_hydro_2_N"/>
</dbReference>
<dbReference type="PROSITE" id="PS00608">
    <property type="entry name" value="GLYCOSYL_HYDROL_F2_2"/>
    <property type="match status" value="1"/>
</dbReference>
<evidence type="ECO:0000256" key="2">
    <source>
        <dbReference type="ARBA" id="ARBA00022801"/>
    </source>
</evidence>
<dbReference type="InterPro" id="IPR036156">
    <property type="entry name" value="Beta-gal/glucu_dom_sf"/>
</dbReference>
<evidence type="ECO:0000313" key="11">
    <source>
        <dbReference type="Proteomes" id="UP000289859"/>
    </source>
</evidence>
<organism evidence="10 11">
    <name type="scientific">Leeuwenhoekiella polynyae</name>
    <dbReference type="NCBI Taxonomy" id="1550906"/>
    <lineage>
        <taxon>Bacteria</taxon>
        <taxon>Pseudomonadati</taxon>
        <taxon>Bacteroidota</taxon>
        <taxon>Flavobacteriia</taxon>
        <taxon>Flavobacteriales</taxon>
        <taxon>Flavobacteriaceae</taxon>
        <taxon>Leeuwenhoekiella</taxon>
    </lineage>
</organism>
<evidence type="ECO:0000259" key="9">
    <source>
        <dbReference type="Pfam" id="PF18565"/>
    </source>
</evidence>
<gene>
    <name evidence="10" type="ORF">DSM02_2354</name>
</gene>
<sequence>MKTIYRRKSARLAFFFFMLASMTTMAQREYKTLQQGWKFTKGNPENAERPGFNDATWESVSVPHDWAISGPFDPKGDGNTGKLPWKGEGWYRTGIDLAQADANKRIYLIFDGVMAFPKVYVNGKRAGSWDYGYNSFYLDVTDHVIFGQKNILAVYTNTVEHDSRWYPGAGIYRKVQLLKVDPVHLGIWGNHITTPIVKPHYADVRISSTVLNMSSRADSIKVVQTILDPKGNELQSKEIIKYLNPKEEKNLEVTLKVLDPQRWHVENPNLYATKTQVFFGDKLVDEKVSTFGIRTTRFTANDGFYLNDKRVQLKGVNLHHGHGPLGAAFHPRAMERQLEIMKSMGVNAIRNSHNVAAPELLELCDRMGLLFFNEIFDKYDAKADITDTTNFEEFAHRNIKNFVLRDRNHPSVFLWSVGNEIGDVQWNIDNGFQKLHTMVNYVKKYDHTRPVTLVNDNMQSASMRHFDYYDIHAWNYGRRFRLARQMEPEKAVVISESASTLSTRGFYEFPLPEDKTEVTGSLQVSSYDFNAPSWAEIADDDFMWQQDEPYIAGEFVWTGFDYLGEPTPYTGMTAKEMNLGEEAAARSSYFGIVDLVGIPKDRYYLYKSYWKPEEKTIHILPHWNWEGREGEVTPVFVYTNGDCAELFINGKSKGKQCKNPVSMNSTERFRLMWKDVTYEPGEVKAVVYKDGAVIGEKTIKTAGEVSMIKLSPDRKTLMANGMDLSYILVEAFDKDSNPAPLADNALQIEVNGVGYLAGVGNGNPQSLTPFKGNTVNLFYGKAMIIVGGGFKKGLTNVSVRGQGLNEVKTQLEIQ</sequence>
<feature type="domain" description="Glycoside hydrolase family 2 immunoglobulin-like beta-sandwich" evidence="5">
    <location>
        <begin position="192"/>
        <end position="294"/>
    </location>
</feature>
<accession>A0A4Q0P335</accession>
<dbReference type="SUPFAM" id="SSF51445">
    <property type="entry name" value="(Trans)glycosidases"/>
    <property type="match status" value="1"/>
</dbReference>
<dbReference type="Pfam" id="PF02837">
    <property type="entry name" value="Glyco_hydro_2_N"/>
    <property type="match status" value="1"/>
</dbReference>
<dbReference type="InterPro" id="IPR040605">
    <property type="entry name" value="Glyco_hydro2_dom5"/>
</dbReference>
<dbReference type="Pfam" id="PF02836">
    <property type="entry name" value="Glyco_hydro_2_C"/>
    <property type="match status" value="1"/>
</dbReference>
<dbReference type="AlphaFoldDB" id="A0A4Q0P335"/>
<dbReference type="Pfam" id="PF16355">
    <property type="entry name" value="DUF4982"/>
    <property type="match status" value="1"/>
</dbReference>
<dbReference type="GO" id="GO:0004553">
    <property type="term" value="F:hydrolase activity, hydrolyzing O-glycosyl compounds"/>
    <property type="evidence" value="ECO:0007669"/>
    <property type="project" value="InterPro"/>
</dbReference>
<feature type="domain" description="Glycoside hydrolase family 2 catalytic" evidence="6">
    <location>
        <begin position="302"/>
        <end position="496"/>
    </location>
</feature>
<feature type="signal peptide" evidence="4">
    <location>
        <begin position="1"/>
        <end position="26"/>
    </location>
</feature>
<dbReference type="Proteomes" id="UP000289859">
    <property type="component" value="Unassembled WGS sequence"/>
</dbReference>
<keyword evidence="2" id="KW-0378">Hydrolase</keyword>
<dbReference type="Gene3D" id="2.60.120.260">
    <property type="entry name" value="Galactose-binding domain-like"/>
    <property type="match status" value="1"/>
</dbReference>
<protein>
    <submittedName>
        <fullName evidence="10">Beta-galactosidase</fullName>
    </submittedName>
</protein>
<dbReference type="InterPro" id="IPR008979">
    <property type="entry name" value="Galactose-bd-like_sf"/>
</dbReference>
<reference evidence="10 11" key="1">
    <citation type="submission" date="2018-07" db="EMBL/GenBank/DDBJ databases">
        <title>Leeuwenhoekiella genomics.</title>
        <authorList>
            <person name="Tahon G."/>
            <person name="Willems A."/>
        </authorList>
    </citation>
    <scope>NUCLEOTIDE SEQUENCE [LARGE SCALE GENOMIC DNA]</scope>
    <source>
        <strain evidence="10 11">LMG 29608</strain>
    </source>
</reference>
<dbReference type="InterPro" id="IPR017853">
    <property type="entry name" value="GH"/>
</dbReference>
<evidence type="ECO:0000259" key="7">
    <source>
        <dbReference type="Pfam" id="PF02837"/>
    </source>
</evidence>
<keyword evidence="11" id="KW-1185">Reference proteome</keyword>
<comment type="caution">
    <text evidence="10">The sequence shown here is derived from an EMBL/GenBank/DDBJ whole genome shotgun (WGS) entry which is preliminary data.</text>
</comment>
<keyword evidence="3" id="KW-0326">Glycosidase</keyword>
<dbReference type="InterPro" id="IPR006103">
    <property type="entry name" value="Glyco_hydro_2_cat"/>
</dbReference>
<dbReference type="InterPro" id="IPR051913">
    <property type="entry name" value="GH2_Domain-Containing"/>
</dbReference>
<dbReference type="SUPFAM" id="SSF49785">
    <property type="entry name" value="Galactose-binding domain-like"/>
    <property type="match status" value="1"/>
</dbReference>
<dbReference type="PRINTS" id="PR00132">
    <property type="entry name" value="GLHYDRLASE2"/>
</dbReference>
<dbReference type="InterPro" id="IPR032311">
    <property type="entry name" value="DUF4982"/>
</dbReference>
<evidence type="ECO:0000259" key="8">
    <source>
        <dbReference type="Pfam" id="PF16355"/>
    </source>
</evidence>
<evidence type="ECO:0000259" key="6">
    <source>
        <dbReference type="Pfam" id="PF02836"/>
    </source>
</evidence>
<dbReference type="RefSeq" id="WP_240674039.1">
    <property type="nucleotide sequence ID" value="NZ_JBHUOO010000007.1"/>
</dbReference>
<feature type="chain" id="PRO_5020763017" evidence="4">
    <location>
        <begin position="27"/>
        <end position="814"/>
    </location>
</feature>
<dbReference type="InterPro" id="IPR013783">
    <property type="entry name" value="Ig-like_fold"/>
</dbReference>
<dbReference type="Pfam" id="PF00703">
    <property type="entry name" value="Glyco_hydro_2"/>
    <property type="match status" value="1"/>
</dbReference>
<dbReference type="PANTHER" id="PTHR42732:SF1">
    <property type="entry name" value="BETA-MANNOSIDASE"/>
    <property type="match status" value="1"/>
</dbReference>
<dbReference type="Gene3D" id="3.20.20.80">
    <property type="entry name" value="Glycosidases"/>
    <property type="match status" value="1"/>
</dbReference>
<comment type="similarity">
    <text evidence="1">Belongs to the glycosyl hydrolase 2 family.</text>
</comment>
<evidence type="ECO:0000313" key="10">
    <source>
        <dbReference type="EMBL" id="RXG20983.1"/>
    </source>
</evidence>
<dbReference type="InterPro" id="IPR006102">
    <property type="entry name" value="Ig-like_GH2"/>
</dbReference>
<name>A0A4Q0P335_9FLAO</name>